<accession>C0QFN1</accession>
<proteinExistence type="predicted"/>
<dbReference type="Proteomes" id="UP000000442">
    <property type="component" value="Chromosome"/>
</dbReference>
<dbReference type="HOGENOM" id="CLU_1515517_0_0_7"/>
<reference evidence="1 2" key="1">
    <citation type="journal article" date="2009" name="Environ. Microbiol.">
        <title>Genome sequence of Desulfobacterium autotrophicum HRM2, a marine sulfate reducer oxidizing organic carbon completely to carbon dioxide.</title>
        <authorList>
            <person name="Strittmatter A.W."/>
            <person name="Liesegang H."/>
            <person name="Rabus R."/>
            <person name="Decker I."/>
            <person name="Amann J."/>
            <person name="Andres S."/>
            <person name="Henne A."/>
            <person name="Fricke W.F."/>
            <person name="Martinez-Arias R."/>
            <person name="Bartels D."/>
            <person name="Goesmann A."/>
            <person name="Krause L."/>
            <person name="Puehler A."/>
            <person name="Klenk H.P."/>
            <person name="Richter M."/>
            <person name="Schuler M."/>
            <person name="Gloeckner F.O."/>
            <person name="Meyerdierks A."/>
            <person name="Gottschalk G."/>
            <person name="Amann R."/>
        </authorList>
    </citation>
    <scope>NUCLEOTIDE SEQUENCE [LARGE SCALE GENOMIC DNA]</scope>
    <source>
        <strain evidence="2">ATCC 43914 / DSM 3382 / HRM2</strain>
    </source>
</reference>
<dbReference type="AlphaFoldDB" id="C0QFN1"/>
<evidence type="ECO:0000313" key="1">
    <source>
        <dbReference type="EMBL" id="ACN15449.1"/>
    </source>
</evidence>
<protein>
    <submittedName>
        <fullName evidence="1">Uncharacterized protein</fullName>
    </submittedName>
</protein>
<dbReference type="eggNOG" id="ENOG5030PV9">
    <property type="taxonomic scope" value="Bacteria"/>
</dbReference>
<dbReference type="KEGG" id="dat:HRM2_23540"/>
<dbReference type="OrthoDB" id="5416968at2"/>
<gene>
    <name evidence="1" type="ordered locus">HRM2_23540</name>
</gene>
<organism evidence="1 2">
    <name type="scientific">Desulforapulum autotrophicum (strain ATCC 43914 / DSM 3382 / VKM B-1955 / HRM2)</name>
    <name type="common">Desulfobacterium autotrophicum</name>
    <dbReference type="NCBI Taxonomy" id="177437"/>
    <lineage>
        <taxon>Bacteria</taxon>
        <taxon>Pseudomonadati</taxon>
        <taxon>Thermodesulfobacteriota</taxon>
        <taxon>Desulfobacteria</taxon>
        <taxon>Desulfobacterales</taxon>
        <taxon>Desulfobacteraceae</taxon>
        <taxon>Desulforapulum</taxon>
    </lineage>
</organism>
<sequence>MGQTQKKTIAIEALATNLSTYAIDRDDLKALVQTIPKENDLNMATVEYELQILRILSVGWAIAFYLPQHPDKERLSLLFWEQIREVATKISTLLATTSGQSIDYFSILKERLDGYVRAMQSNPDQASEPTVVMGPAFATACNCPQDPIAILVGTKMFTLCLGGVKSYIDSLEIETVQ</sequence>
<dbReference type="STRING" id="177437.HRM2_23540"/>
<dbReference type="EMBL" id="CP001087">
    <property type="protein sequence ID" value="ACN15449.1"/>
    <property type="molecule type" value="Genomic_DNA"/>
</dbReference>
<evidence type="ECO:0000313" key="2">
    <source>
        <dbReference type="Proteomes" id="UP000000442"/>
    </source>
</evidence>
<keyword evidence="2" id="KW-1185">Reference proteome</keyword>
<dbReference type="RefSeq" id="WP_015904217.1">
    <property type="nucleotide sequence ID" value="NC_012108.1"/>
</dbReference>
<name>C0QFN1_DESAH</name>